<sequence length="918" mass="102138">MAIITCGRFLRFLRSILAPASSIVAFGLLLTWMFILYQPNEGPGELQRLGWQAWESVSLTVPSTDSGAEESATEGVDWWNVTSEDKQPDASSLPLDVWSPLLPHVTGLTEITIMKCIFPPTMASLCSPKSTPEQDAIKGKWVRVERDLNKMSGIWSLYIYYRRSRRLDVDLVNDLILLPKDKEPAASGNWRKVTTSIRDGVYNVPPLFLWYSLGERMSYLSSDMKQNLITELDVLFGDDRPWYGFERLTPPTIPGQEGRVDSAWVTYRRGVKTPPRAPPLHFSHDGKFKILQIADLHFSVSQGICREVSFSPCTHSDNLTSTLLSHVIDEEKPDMVIFTGDQLNGQGTSWDPRSVLAKFANTVTDRGIAWAAIFGNHDSENGMSREDQMTLIQAMPYSVAEPGPKEIDGIGNYVVKVHSADASKMHLLTLYFLDSGSYSKGVWDWFGFFHPTEYDWIKESQINWFLQESASIQPIERPFTPDGANDFGDIWKRQTANQVTPSAKKLAKPNAFVFFHIPLPESFANADINPDTGLPLDIGIHDLEEPGNAKHNGGFFENGILQALETDHSAGGGVKEVKVITNGHNHITENCRRVKGVWMCFGGGGSYSGYGKIGFDRRFRVYDISDFGETIRTYKRTETDEILDDFVLAGKGAPPLYETIGDTSIVEADTARLASGQIQQRHAQTHCQAFSSNFLPDDVSREPYTPFIVISPPETCEANDGLQMYLRKPEGAVTRQGHVNSAIGEGATINSTFTILYGKVTFEMKAPAVAGSVSAVILVSDQHDEIDVEVIGGDPKHWQTNVYAPSPKDTQPLWGVFGEIEDVPSPSMITAYHNYTIDWNEDRIIWSIDGHTVRTLTPAQTRINGTEHYPTQASRIQLGIWDASSPEGTSEWAKGPINWETAPSPIIATVKSVRVECD</sequence>
<dbReference type="InterPro" id="IPR004843">
    <property type="entry name" value="Calcineurin-like_PHP"/>
</dbReference>
<evidence type="ECO:0000313" key="3">
    <source>
        <dbReference type="EMBL" id="THH09733.1"/>
    </source>
</evidence>
<name>A0A4V3XDH5_9AGAM</name>
<accession>A0A4V3XDH5</accession>
<dbReference type="PANTHER" id="PTHR32440">
    <property type="entry name" value="PHOSPHATASE DCR2-RELATED-RELATED"/>
    <property type="match status" value="1"/>
</dbReference>
<evidence type="ECO:0000313" key="4">
    <source>
        <dbReference type="Proteomes" id="UP000308199"/>
    </source>
</evidence>
<dbReference type="AlphaFoldDB" id="A0A4V3XDH5"/>
<feature type="transmembrane region" description="Helical" evidence="1">
    <location>
        <begin position="12"/>
        <end position="37"/>
    </location>
</feature>
<dbReference type="Gene3D" id="2.60.120.200">
    <property type="match status" value="1"/>
</dbReference>
<dbReference type="CDD" id="cd07383">
    <property type="entry name" value="MPP_Dcr2"/>
    <property type="match status" value="1"/>
</dbReference>
<feature type="domain" description="GH16" evidence="2">
    <location>
        <begin position="688"/>
        <end position="908"/>
    </location>
</feature>
<dbReference type="OrthoDB" id="783096at2759"/>
<dbReference type="GO" id="GO:0005975">
    <property type="term" value="P:carbohydrate metabolic process"/>
    <property type="evidence" value="ECO:0007669"/>
    <property type="project" value="InterPro"/>
</dbReference>
<reference evidence="3 4" key="1">
    <citation type="submission" date="2019-02" db="EMBL/GenBank/DDBJ databases">
        <title>Genome sequencing of the rare red list fungi Phellinidium pouzarii.</title>
        <authorList>
            <person name="Buettner E."/>
            <person name="Kellner H."/>
        </authorList>
    </citation>
    <scope>NUCLEOTIDE SEQUENCE [LARGE SCALE GENOMIC DNA]</scope>
    <source>
        <strain evidence="3 4">DSM 108285</strain>
    </source>
</reference>
<dbReference type="SUPFAM" id="SSF56300">
    <property type="entry name" value="Metallo-dependent phosphatases"/>
    <property type="match status" value="1"/>
</dbReference>
<dbReference type="PROSITE" id="PS51762">
    <property type="entry name" value="GH16_2"/>
    <property type="match status" value="1"/>
</dbReference>
<dbReference type="InterPro" id="IPR000757">
    <property type="entry name" value="Beta-glucanase-like"/>
</dbReference>
<evidence type="ECO:0000256" key="1">
    <source>
        <dbReference type="SAM" id="Phobius"/>
    </source>
</evidence>
<keyword evidence="1" id="KW-0812">Transmembrane</keyword>
<dbReference type="Gene3D" id="3.60.21.10">
    <property type="match status" value="1"/>
</dbReference>
<comment type="caution">
    <text evidence="3">The sequence shown here is derived from an EMBL/GenBank/DDBJ whole genome shotgun (WGS) entry which is preliminary data.</text>
</comment>
<dbReference type="PANTHER" id="PTHR32440:SF0">
    <property type="entry name" value="PHOSPHATASE DCR2-RELATED"/>
    <property type="match status" value="1"/>
</dbReference>
<proteinExistence type="predicted"/>
<keyword evidence="1" id="KW-1133">Transmembrane helix</keyword>
<dbReference type="GO" id="GO:0005737">
    <property type="term" value="C:cytoplasm"/>
    <property type="evidence" value="ECO:0007669"/>
    <property type="project" value="TreeGrafter"/>
</dbReference>
<organism evidence="3 4">
    <name type="scientific">Phellinidium pouzarii</name>
    <dbReference type="NCBI Taxonomy" id="167371"/>
    <lineage>
        <taxon>Eukaryota</taxon>
        <taxon>Fungi</taxon>
        <taxon>Dikarya</taxon>
        <taxon>Basidiomycota</taxon>
        <taxon>Agaricomycotina</taxon>
        <taxon>Agaricomycetes</taxon>
        <taxon>Hymenochaetales</taxon>
        <taxon>Hymenochaetaceae</taxon>
        <taxon>Phellinidium</taxon>
    </lineage>
</organism>
<dbReference type="GO" id="GO:0004721">
    <property type="term" value="F:phosphoprotein phosphatase activity"/>
    <property type="evidence" value="ECO:0007669"/>
    <property type="project" value="TreeGrafter"/>
</dbReference>
<evidence type="ECO:0000259" key="2">
    <source>
        <dbReference type="PROSITE" id="PS51762"/>
    </source>
</evidence>
<dbReference type="Pfam" id="PF00149">
    <property type="entry name" value="Metallophos"/>
    <property type="match status" value="1"/>
</dbReference>
<dbReference type="GO" id="GO:0004553">
    <property type="term" value="F:hydrolase activity, hydrolyzing O-glycosyl compounds"/>
    <property type="evidence" value="ECO:0007669"/>
    <property type="project" value="InterPro"/>
</dbReference>
<gene>
    <name evidence="3" type="ORF">EW145_g1812</name>
</gene>
<dbReference type="InterPro" id="IPR029052">
    <property type="entry name" value="Metallo-depent_PP-like"/>
</dbReference>
<keyword evidence="1" id="KW-0472">Membrane</keyword>
<dbReference type="Proteomes" id="UP000308199">
    <property type="component" value="Unassembled WGS sequence"/>
</dbReference>
<dbReference type="SUPFAM" id="SSF49899">
    <property type="entry name" value="Concanavalin A-like lectins/glucanases"/>
    <property type="match status" value="1"/>
</dbReference>
<keyword evidence="4" id="KW-1185">Reference proteome</keyword>
<dbReference type="Pfam" id="PF00722">
    <property type="entry name" value="Glyco_hydro_16"/>
    <property type="match status" value="1"/>
</dbReference>
<dbReference type="InterPro" id="IPR013320">
    <property type="entry name" value="ConA-like_dom_sf"/>
</dbReference>
<dbReference type="EMBL" id="SGPK01000054">
    <property type="protein sequence ID" value="THH09733.1"/>
    <property type="molecule type" value="Genomic_DNA"/>
</dbReference>
<protein>
    <recommendedName>
        <fullName evidence="2">GH16 domain-containing protein</fullName>
    </recommendedName>
</protein>